<dbReference type="AlphaFoldDB" id="A0A848ASH6"/>
<dbReference type="SMART" id="SM00342">
    <property type="entry name" value="HTH_ARAC"/>
    <property type="match status" value="1"/>
</dbReference>
<dbReference type="GO" id="GO:0043565">
    <property type="term" value="F:sequence-specific DNA binding"/>
    <property type="evidence" value="ECO:0007669"/>
    <property type="project" value="InterPro"/>
</dbReference>
<dbReference type="InterPro" id="IPR009057">
    <property type="entry name" value="Homeodomain-like_sf"/>
</dbReference>
<reference evidence="5 6" key="1">
    <citation type="submission" date="2020-04" db="EMBL/GenBank/DDBJ databases">
        <authorList>
            <person name="Hitch T.C.A."/>
            <person name="Wylensek D."/>
            <person name="Clavel T."/>
        </authorList>
    </citation>
    <scope>NUCLEOTIDE SEQUENCE [LARGE SCALE GENOMIC DNA]</scope>
    <source>
        <strain evidence="5 6">COR2-253-APC-1A</strain>
    </source>
</reference>
<dbReference type="GO" id="GO:0003700">
    <property type="term" value="F:DNA-binding transcription factor activity"/>
    <property type="evidence" value="ECO:0007669"/>
    <property type="project" value="InterPro"/>
</dbReference>
<evidence type="ECO:0000256" key="3">
    <source>
        <dbReference type="ARBA" id="ARBA00023163"/>
    </source>
</evidence>
<keyword evidence="1" id="KW-0805">Transcription regulation</keyword>
<evidence type="ECO:0000256" key="2">
    <source>
        <dbReference type="ARBA" id="ARBA00023125"/>
    </source>
</evidence>
<dbReference type="PANTHER" id="PTHR43280:SF2">
    <property type="entry name" value="HTH-TYPE TRANSCRIPTIONAL REGULATOR EXSA"/>
    <property type="match status" value="1"/>
</dbReference>
<protein>
    <submittedName>
        <fullName evidence="5">Helix-turn-helix domain-containing protein</fullName>
    </submittedName>
</protein>
<dbReference type="Gene3D" id="1.10.10.60">
    <property type="entry name" value="Homeodomain-like"/>
    <property type="match status" value="2"/>
</dbReference>
<dbReference type="Proteomes" id="UP000576225">
    <property type="component" value="Unassembled WGS sequence"/>
</dbReference>
<comment type="caution">
    <text evidence="5">The sequence shown here is derived from an EMBL/GenBank/DDBJ whole genome shotgun (WGS) entry which is preliminary data.</text>
</comment>
<name>A0A848ASH6_9BACT</name>
<evidence type="ECO:0000259" key="4">
    <source>
        <dbReference type="PROSITE" id="PS01124"/>
    </source>
</evidence>
<dbReference type="PROSITE" id="PS01124">
    <property type="entry name" value="HTH_ARAC_FAMILY_2"/>
    <property type="match status" value="1"/>
</dbReference>
<dbReference type="EMBL" id="JABAEW010000006">
    <property type="protein sequence ID" value="NMD85951.1"/>
    <property type="molecule type" value="Genomic_DNA"/>
</dbReference>
<dbReference type="PANTHER" id="PTHR43280">
    <property type="entry name" value="ARAC-FAMILY TRANSCRIPTIONAL REGULATOR"/>
    <property type="match status" value="1"/>
</dbReference>
<dbReference type="InterPro" id="IPR018060">
    <property type="entry name" value="HTH_AraC"/>
</dbReference>
<feature type="domain" description="HTH araC/xylS-type" evidence="4">
    <location>
        <begin position="174"/>
        <end position="257"/>
    </location>
</feature>
<accession>A0A848ASH6</accession>
<evidence type="ECO:0000313" key="5">
    <source>
        <dbReference type="EMBL" id="NMD85951.1"/>
    </source>
</evidence>
<keyword evidence="3" id="KW-0804">Transcription</keyword>
<gene>
    <name evidence="5" type="ORF">HF882_05070</name>
</gene>
<dbReference type="RefSeq" id="WP_168961851.1">
    <property type="nucleotide sequence ID" value="NZ_DBFOHU010000341.1"/>
</dbReference>
<evidence type="ECO:0000256" key="1">
    <source>
        <dbReference type="ARBA" id="ARBA00023015"/>
    </source>
</evidence>
<evidence type="ECO:0000313" key="6">
    <source>
        <dbReference type="Proteomes" id="UP000576225"/>
    </source>
</evidence>
<dbReference type="SUPFAM" id="SSF46689">
    <property type="entry name" value="Homeodomain-like"/>
    <property type="match status" value="1"/>
</dbReference>
<organism evidence="5 6">
    <name type="scientific">Victivallis vadensis</name>
    <dbReference type="NCBI Taxonomy" id="172901"/>
    <lineage>
        <taxon>Bacteria</taxon>
        <taxon>Pseudomonadati</taxon>
        <taxon>Lentisphaerota</taxon>
        <taxon>Lentisphaeria</taxon>
        <taxon>Victivallales</taxon>
        <taxon>Victivallaceae</taxon>
        <taxon>Victivallis</taxon>
    </lineage>
</organism>
<proteinExistence type="predicted"/>
<keyword evidence="2" id="KW-0238">DNA-binding</keyword>
<sequence>MLNFPIRLREVGWLPGHSYIHRNVVIENVYICMSCNKLDSSLSIVNGELVLADKNPGKIFFHLIEPGTRLNTIKEAIHDELFFRFDDESASAVRKLVGGYPAFSFEEWPVELMVELQQLLSQLNKPGTADRIDQVAVRIISEIIIRHIEKSEQNKNSRQLRIYSAANGLWAGKSLREVARENGFSIRSFYREWEKCFNVSPKNYVMNKRIEKAKQLLINTGLNNMEIARRCGFADTKYFYQWFQIHFSMSPQEFRKRIHNQNTMD</sequence>
<dbReference type="Pfam" id="PF12833">
    <property type="entry name" value="HTH_18"/>
    <property type="match status" value="1"/>
</dbReference>